<dbReference type="Pfam" id="PF07593">
    <property type="entry name" value="UnbV_ASPIC"/>
    <property type="match status" value="1"/>
</dbReference>
<organism evidence="3 4">
    <name type="scientific">Leeuwenhoekiella aestuarii</name>
    <dbReference type="NCBI Taxonomy" id="2249426"/>
    <lineage>
        <taxon>Bacteria</taxon>
        <taxon>Pseudomonadati</taxon>
        <taxon>Bacteroidota</taxon>
        <taxon>Flavobacteriia</taxon>
        <taxon>Flavobacteriales</taxon>
        <taxon>Flavobacteriaceae</taxon>
        <taxon>Leeuwenhoekiella</taxon>
    </lineage>
</organism>
<dbReference type="Pfam" id="PF13517">
    <property type="entry name" value="FG-GAP_3"/>
    <property type="match status" value="4"/>
</dbReference>
<dbReference type="Proteomes" id="UP000289821">
    <property type="component" value="Unassembled WGS sequence"/>
</dbReference>
<dbReference type="InterPro" id="IPR013517">
    <property type="entry name" value="FG-GAP"/>
</dbReference>
<protein>
    <submittedName>
        <fullName evidence="3">VCBS repeat protein</fullName>
    </submittedName>
</protein>
<sequence length="1088" mass="121639">MKNQRFLHLMNKAVVLILLGFVAFSCSKEPELFTNPDTEKIGVTFQNTLTATEDMNILDYLYFYNGGGLAIGDINNDGLPDVYFSGNQVKNELYLNKGNLKFEDITETAGVSGNSDWNTGAVMGDINGDGFLDIYVCAVVGLNGLDGYNELFINNGDGTFTEKASEYGLDLDTFSSSAAFLDYDLDGDLDIYILNHAVHTQSSFGKADLRYERNPQTGDRLMRNDGDHFTDVSEEAGIYGGINSYGLGIAVSDFNLDGYPDIYIGNDFHEDDYYYLNNGDGTFIEALKKHFGHTSRFSMGSDVADLNHDGWPDLISLDMLPQEEKVLKASEGDDNIQTQRLRTDRYGYHYQFTRNMLFINREGGNYQETALLSGVAATDWSWSALFGDYNQDMQQDLFISNGIPKRPNDLDYIKFVSSDQIQNKINNTALIDQQALDLMPSGTTHNYVYEGSEDLNFKDQSGKWIANDTIVSGATAYADLDNDGDLDLVTNNINAAPTFYINQTNQKANYIKIKLTSKSKNDFAIGAKIYAYANGIKQFKELYTVRGFQASSEPLIHFGLAQEKTVDSIRIIWPDKTSQKLTNVEANQTLTIKEENTQSFNFDNLKPRKKILFTVVTDSLGLDFVHKEDAYSDFDREKLIPYQIGDRGPAIAQGDIDGDGKEDLFFGGSKYIASQIYLQKDSTYQRISYPAILNDSINEEVSAVIADFDQNGKNDVMTGTAGGDFFNRAKPLIDGLYLNTVEGFEKSTMPELFDNTSILVTYDYDNDGDLDVFAGTQSITGNFGKTPVSYLFENEKGSFRLAQEFKDLGMVTAAVWDDFSGDGVQDLIIVGEWMEPTFLKNENGKLTRTEVVTEKLNGLWQGIIPFDIDDDGDTDYILGNWGENSKFKASADAPMLLYYNDFDKNGQTETIVTTAKNGKYYPLMGLDALASQVVSFKKKYHSYKDFAGQTIEEILNENQLETSKKLEVTTLKTGYLRNDNGQFTFVPLGYDFQVAPVLSFCKFDFDNDGREEVLAAGNYFGVQPFHGRLDSFDGVLIKNADTFIPGNQIGLDFTQKSIRHLNILSLKGQKYLLATPNDAAIQLYKLKN</sequence>
<dbReference type="Gene3D" id="2.130.10.130">
    <property type="entry name" value="Integrin alpha, N-terminal"/>
    <property type="match status" value="3"/>
</dbReference>
<dbReference type="PANTHER" id="PTHR16026:SF0">
    <property type="entry name" value="CARTILAGE ACIDIC PROTEIN 1"/>
    <property type="match status" value="1"/>
</dbReference>
<dbReference type="InterPro" id="IPR028994">
    <property type="entry name" value="Integrin_alpha_N"/>
</dbReference>
<dbReference type="InterPro" id="IPR011519">
    <property type="entry name" value="UnbV_ASPIC"/>
</dbReference>
<evidence type="ECO:0000259" key="2">
    <source>
        <dbReference type="Pfam" id="PF07593"/>
    </source>
</evidence>
<evidence type="ECO:0000256" key="1">
    <source>
        <dbReference type="ARBA" id="ARBA00022729"/>
    </source>
</evidence>
<name>A0A4Q0NPY5_9FLAO</name>
<gene>
    <name evidence="3" type="ORF">DSM04_10926</name>
</gene>
<evidence type="ECO:0000313" key="3">
    <source>
        <dbReference type="EMBL" id="RXG11701.1"/>
    </source>
</evidence>
<dbReference type="SUPFAM" id="SSF69318">
    <property type="entry name" value="Integrin alpha N-terminal domain"/>
    <property type="match status" value="2"/>
</dbReference>
<proteinExistence type="predicted"/>
<keyword evidence="1" id="KW-0732">Signal</keyword>
<dbReference type="PROSITE" id="PS51257">
    <property type="entry name" value="PROKAR_LIPOPROTEIN"/>
    <property type="match status" value="1"/>
</dbReference>
<evidence type="ECO:0000313" key="4">
    <source>
        <dbReference type="Proteomes" id="UP000289821"/>
    </source>
</evidence>
<feature type="domain" description="ASPIC/UnbV" evidence="2">
    <location>
        <begin position="524"/>
        <end position="591"/>
    </location>
</feature>
<dbReference type="AlphaFoldDB" id="A0A4Q0NPY5"/>
<keyword evidence="4" id="KW-1185">Reference proteome</keyword>
<accession>A0A4Q0NPY5</accession>
<reference evidence="3 4" key="1">
    <citation type="submission" date="2018-07" db="EMBL/GenBank/DDBJ databases">
        <title>Leeuwenhoekiella genomics.</title>
        <authorList>
            <person name="Tahon G."/>
            <person name="Willems A."/>
        </authorList>
    </citation>
    <scope>NUCLEOTIDE SEQUENCE [LARGE SCALE GENOMIC DNA]</scope>
    <source>
        <strain evidence="3 4">R-50232</strain>
    </source>
</reference>
<comment type="caution">
    <text evidence="3">The sequence shown here is derived from an EMBL/GenBank/DDBJ whole genome shotgun (WGS) entry which is preliminary data.</text>
</comment>
<dbReference type="PANTHER" id="PTHR16026">
    <property type="entry name" value="CARTILAGE ACIDIC PROTEIN 1"/>
    <property type="match status" value="1"/>
</dbReference>
<dbReference type="EMBL" id="QOVI01000009">
    <property type="protein sequence ID" value="RXG11701.1"/>
    <property type="molecule type" value="Genomic_DNA"/>
</dbReference>
<dbReference type="InterPro" id="IPR027039">
    <property type="entry name" value="Crtac1"/>
</dbReference>